<reference evidence="2" key="1">
    <citation type="journal article" date="2022" name="Microbiol. Resour. Announc.">
        <title>Draft Genome Sequence of a Methanogenic Archaeon from West Spitsbergen Permafrost.</title>
        <authorList>
            <person name="Trubitsyn V."/>
            <person name="Rivkina E."/>
            <person name="Shcherbakova V."/>
        </authorList>
    </citation>
    <scope>NUCLEOTIDE SEQUENCE [LARGE SCALE GENOMIC DNA]</scope>
    <source>
        <strain evidence="2">VT</strain>
    </source>
</reference>
<dbReference type="RefSeq" id="WP_048190857.1">
    <property type="nucleotide sequence ID" value="NZ_JAIOUQ010000016.1"/>
</dbReference>
<protein>
    <submittedName>
        <fullName evidence="1">Pseudomurein-binding protein</fullName>
    </submittedName>
</protein>
<sequence length="78" mass="9054">MERLTLKQYRQMVAKVIEFKKLNGEMPAYTIVDGCKITKSVYVDMIETANKFLLEMGRNPEIVEIGKTTDMNCNIMKF</sequence>
<proteinExistence type="predicted"/>
<gene>
    <name evidence="1" type="ORF">K8N75_12885</name>
</gene>
<accession>A0A8T5USA8</accession>
<organism evidence="1 2">
    <name type="scientific">Methanobacterium spitsbergense</name>
    <dbReference type="NCBI Taxonomy" id="2874285"/>
    <lineage>
        <taxon>Archaea</taxon>
        <taxon>Methanobacteriati</taxon>
        <taxon>Methanobacteriota</taxon>
        <taxon>Methanomada group</taxon>
        <taxon>Methanobacteria</taxon>
        <taxon>Methanobacteriales</taxon>
        <taxon>Methanobacteriaceae</taxon>
        <taxon>Methanobacterium</taxon>
    </lineage>
</organism>
<keyword evidence="2" id="KW-1185">Reference proteome</keyword>
<dbReference type="Proteomes" id="UP000825933">
    <property type="component" value="Unassembled WGS sequence"/>
</dbReference>
<dbReference type="AlphaFoldDB" id="A0A8T5USA8"/>
<evidence type="ECO:0000313" key="2">
    <source>
        <dbReference type="Proteomes" id="UP000825933"/>
    </source>
</evidence>
<comment type="caution">
    <text evidence="1">The sequence shown here is derived from an EMBL/GenBank/DDBJ whole genome shotgun (WGS) entry which is preliminary data.</text>
</comment>
<evidence type="ECO:0000313" key="1">
    <source>
        <dbReference type="EMBL" id="MBZ2166932.1"/>
    </source>
</evidence>
<dbReference type="EMBL" id="JAIOUQ010000016">
    <property type="protein sequence ID" value="MBZ2166932.1"/>
    <property type="molecule type" value="Genomic_DNA"/>
</dbReference>
<name>A0A8T5USA8_9EURY</name>